<accession>A0ABU1H923</accession>
<dbReference type="Proteomes" id="UP001251374">
    <property type="component" value="Unassembled WGS sequence"/>
</dbReference>
<gene>
    <name evidence="2" type="ORF">QC821_00725</name>
</gene>
<reference evidence="2 3" key="1">
    <citation type="submission" date="2023-04" db="EMBL/GenBank/DDBJ databases">
        <title>A long-awaited taxogenomic arrangement of the family Halomonadaceae.</title>
        <authorList>
            <person name="De La Haba R."/>
            <person name="Chuvochina M."/>
            <person name="Wittouck S."/>
            <person name="Arahal D.R."/>
            <person name="Sanchez-Porro C."/>
            <person name="Hugenholtz P."/>
            <person name="Ventosa A."/>
        </authorList>
    </citation>
    <scope>NUCLEOTIDE SEQUENCE [LARGE SCALE GENOMIC DNA]</scope>
    <source>
        <strain evidence="2 3">DSM 26770</strain>
    </source>
</reference>
<organism evidence="2 3">
    <name type="scientific">Franzmannia qiaohouensis</name>
    <dbReference type="NCBI Taxonomy" id="1329370"/>
    <lineage>
        <taxon>Bacteria</taxon>
        <taxon>Pseudomonadati</taxon>
        <taxon>Pseudomonadota</taxon>
        <taxon>Gammaproteobacteria</taxon>
        <taxon>Oceanospirillales</taxon>
        <taxon>Halomonadaceae</taxon>
        <taxon>Franzmannia</taxon>
    </lineage>
</organism>
<proteinExistence type="predicted"/>
<comment type="caution">
    <text evidence="2">The sequence shown here is derived from an EMBL/GenBank/DDBJ whole genome shotgun (WGS) entry which is preliminary data.</text>
</comment>
<protein>
    <submittedName>
        <fullName evidence="2">Uncharacterized protein</fullName>
    </submittedName>
</protein>
<evidence type="ECO:0000313" key="3">
    <source>
        <dbReference type="Proteomes" id="UP001251374"/>
    </source>
</evidence>
<dbReference type="EMBL" id="JARWAM010000001">
    <property type="protein sequence ID" value="MDR5903792.1"/>
    <property type="molecule type" value="Genomic_DNA"/>
</dbReference>
<keyword evidence="3" id="KW-1185">Reference proteome</keyword>
<feature type="transmembrane region" description="Helical" evidence="1">
    <location>
        <begin position="146"/>
        <end position="167"/>
    </location>
</feature>
<keyword evidence="1" id="KW-1133">Transmembrane helix</keyword>
<sequence>MHRELLEATPIRFHRQRREVCFIVKERRLGEEVIPWESLMAWAVEGYGATQYGTTRQYGLGIGYAHPKTGKWLKSEGLTAGMALSLGEWEVLRGYMEYELHSLDEVQDPLGLRAPGDPPHQGVHTIRNARRKLHQSLRERPSLWRYLYAIGWYFINAMALWTLPGYLAEREHRIIQQQRPQLKLPEVEEWSRPLPEEQWAKPSEELVRLSAEVRRIRERDPQRPVDEVFAEAYRRQGLEA</sequence>
<name>A0ABU1H923_9GAMM</name>
<evidence type="ECO:0000313" key="2">
    <source>
        <dbReference type="EMBL" id="MDR5903792.1"/>
    </source>
</evidence>
<keyword evidence="1" id="KW-0472">Membrane</keyword>
<dbReference type="RefSeq" id="WP_309715602.1">
    <property type="nucleotide sequence ID" value="NZ_JARWAM010000001.1"/>
</dbReference>
<keyword evidence="1" id="KW-0812">Transmembrane</keyword>
<evidence type="ECO:0000256" key="1">
    <source>
        <dbReference type="SAM" id="Phobius"/>
    </source>
</evidence>